<dbReference type="PANTHER" id="PTHR34703">
    <property type="entry name" value="ANTIPORTER SUBUNIT MNHG2-RELATED"/>
    <property type="match status" value="1"/>
</dbReference>
<dbReference type="Pfam" id="PF03334">
    <property type="entry name" value="PhaG_MnhG_YufB"/>
    <property type="match status" value="1"/>
</dbReference>
<reference evidence="2 3" key="1">
    <citation type="submission" date="2018-06" db="EMBL/GenBank/DDBJ databases">
        <title>Extensive metabolic versatility and redundancy in microbially diverse, dynamic hydrothermal sediments.</title>
        <authorList>
            <person name="Dombrowski N."/>
            <person name="Teske A."/>
            <person name="Baker B.J."/>
        </authorList>
    </citation>
    <scope>NUCLEOTIDE SEQUENCE [LARGE SCALE GENOMIC DNA]</scope>
    <source>
        <strain evidence="2">B35_G9</strain>
    </source>
</reference>
<keyword evidence="1" id="KW-1133">Transmembrane helix</keyword>
<dbReference type="Proteomes" id="UP000282321">
    <property type="component" value="Unassembled WGS sequence"/>
</dbReference>
<dbReference type="InterPro" id="IPR005133">
    <property type="entry name" value="PhaG_MnhG_YufB"/>
</dbReference>
<keyword evidence="1" id="KW-0472">Membrane</keyword>
<evidence type="ECO:0000313" key="2">
    <source>
        <dbReference type="EMBL" id="RKX67374.1"/>
    </source>
</evidence>
<comment type="caution">
    <text evidence="2">The sequence shown here is derived from an EMBL/GenBank/DDBJ whole genome shotgun (WGS) entry which is preliminary data.</text>
</comment>
<protein>
    <submittedName>
        <fullName evidence="2">Cation:proton antiporter</fullName>
    </submittedName>
</protein>
<dbReference type="GO" id="GO:0015385">
    <property type="term" value="F:sodium:proton antiporter activity"/>
    <property type="evidence" value="ECO:0007669"/>
    <property type="project" value="TreeGrafter"/>
</dbReference>
<sequence>MFIIGIILITIGVIFSTLGALGLVRMPDLYNRLQTSTKATTLGAFSTIIGVGFLNPAWLIKTIVIATFILLTAPISSHNLARASHKWGIPLSDKTSVDKYDSKTGKEE</sequence>
<evidence type="ECO:0000256" key="1">
    <source>
        <dbReference type="SAM" id="Phobius"/>
    </source>
</evidence>
<feature type="transmembrane region" description="Helical" evidence="1">
    <location>
        <begin position="36"/>
        <end position="54"/>
    </location>
</feature>
<gene>
    <name evidence="2" type="ORF">DRP44_02545</name>
</gene>
<feature type="transmembrane region" description="Helical" evidence="1">
    <location>
        <begin position="6"/>
        <end position="24"/>
    </location>
</feature>
<dbReference type="AlphaFoldDB" id="A0A660SBW8"/>
<accession>A0A660SBW8</accession>
<dbReference type="EMBL" id="QNBC01000021">
    <property type="protein sequence ID" value="RKX67374.1"/>
    <property type="molecule type" value="Genomic_DNA"/>
</dbReference>
<dbReference type="NCBIfam" id="NF009314">
    <property type="entry name" value="PRK12674.1-2"/>
    <property type="match status" value="1"/>
</dbReference>
<dbReference type="PANTHER" id="PTHR34703:SF1">
    <property type="entry name" value="ANTIPORTER SUBUNIT MNHG2-RELATED"/>
    <property type="match status" value="1"/>
</dbReference>
<keyword evidence="1" id="KW-0812">Transmembrane</keyword>
<proteinExistence type="predicted"/>
<evidence type="ECO:0000313" key="3">
    <source>
        <dbReference type="Proteomes" id="UP000282321"/>
    </source>
</evidence>
<name>A0A660SBW8_UNCT6</name>
<organism evidence="2 3">
    <name type="scientific">candidate division TA06 bacterium</name>
    <dbReference type="NCBI Taxonomy" id="2250710"/>
    <lineage>
        <taxon>Bacteria</taxon>
        <taxon>Bacteria division TA06</taxon>
    </lineage>
</organism>
<dbReference type="NCBIfam" id="TIGR01300">
    <property type="entry name" value="CPA3_mnhG_phaG"/>
    <property type="match status" value="1"/>
</dbReference>